<gene>
    <name evidence="1" type="primary">eutA</name>
    <name evidence="1" type="ORF">NRE15_10495</name>
</gene>
<accession>A0ABY5P3Z8</accession>
<dbReference type="PANTHER" id="PTHR32432:SF13">
    <property type="entry name" value="ETHANOLAMINE AMMONIA-LYASE REACTIVASE EUTA"/>
    <property type="match status" value="1"/>
</dbReference>
<evidence type="ECO:0000313" key="1">
    <source>
        <dbReference type="EMBL" id="UUX33325.1"/>
    </source>
</evidence>
<protein>
    <submittedName>
        <fullName evidence="1">Ethanolamine ammonia-lyase reactivating factor EutA</fullName>
    </submittedName>
</protein>
<dbReference type="InterPro" id="IPR050696">
    <property type="entry name" value="FtsA/MreB"/>
</dbReference>
<dbReference type="Gene3D" id="3.30.420.40">
    <property type="match status" value="1"/>
</dbReference>
<dbReference type="PANTHER" id="PTHR32432">
    <property type="entry name" value="CELL DIVISION PROTEIN FTSA-RELATED"/>
    <property type="match status" value="1"/>
</dbReference>
<dbReference type="Pfam" id="PF06277">
    <property type="entry name" value="EutA"/>
    <property type="match status" value="1"/>
</dbReference>
<keyword evidence="2" id="KW-1185">Reference proteome</keyword>
<dbReference type="PIRSF" id="PIRSF012293">
    <property type="entry name" value="EutA"/>
    <property type="match status" value="1"/>
</dbReference>
<name>A0ABY5P3Z8_9LACT</name>
<dbReference type="SUPFAM" id="SSF53067">
    <property type="entry name" value="Actin-like ATPase domain"/>
    <property type="match status" value="1"/>
</dbReference>
<dbReference type="NCBIfam" id="NF007992">
    <property type="entry name" value="PRK10719.1-3"/>
    <property type="match status" value="1"/>
</dbReference>
<evidence type="ECO:0000313" key="2">
    <source>
        <dbReference type="Proteomes" id="UP001315967"/>
    </source>
</evidence>
<proteinExistence type="predicted"/>
<dbReference type="InterPro" id="IPR043129">
    <property type="entry name" value="ATPase_NBD"/>
</dbReference>
<sequence>MKNLLSIGIDIGTSTTQMILSELRIENTSSAYSIPRISITDKEVIFKSEIMFTPIDKDNLIDAQQIQTFVTEQYQKAGIAPKDIQTGAIIITGETVRKENSRAVADALSGYAGDFVVATAGPDLESIIAGKGAGAHSYSEKNHCSTLNLDIGGGTTNVVIFEDGVTVDTACFDIGGRLIKVDENQIIQYISPKFLEIISNEKINLKIGKRIDLIELDKLLDIIIDVLQNIVGIGSKNIYYDLLITNKSLNTTLKADFISFSGGVADYINRETNQSELFRYGDIGIILGRRIYQSEIYKHYKVLESIETIRATVVGAGSHTTSVSGSTIHFRGDILPLKNIPVVKMTPEEEQSEDLANIIEKKIQWFDFKAEEQTVAISFKGLHNPTFSYIQSLANRIWKGVNKLIEIGYPIVIIIEEDMAKALGQTLFSLLSDNDDFIVLDNIYVNDGDYIDIGNPISEGQVLPVVIKTLVFN</sequence>
<dbReference type="EMBL" id="CP102453">
    <property type="protein sequence ID" value="UUX33325.1"/>
    <property type="molecule type" value="Genomic_DNA"/>
</dbReference>
<dbReference type="Proteomes" id="UP001315967">
    <property type="component" value="Chromosome"/>
</dbReference>
<reference evidence="1 2" key="1">
    <citation type="submission" date="2022-08" db="EMBL/GenBank/DDBJ databases">
        <title>Aerococcaceae sp. nov isolated from spoiled eye mask.</title>
        <authorList>
            <person name="Zhou G."/>
            <person name="Xie X.-B."/>
            <person name="Shi Q.-S."/>
            <person name="Wang Y.-S."/>
            <person name="Wen X."/>
            <person name="Peng H."/>
            <person name="Yang X.-J."/>
            <person name="Tao H.-B."/>
            <person name="Huang X.-M."/>
        </authorList>
    </citation>
    <scope>NUCLEOTIDE SEQUENCE [LARGE SCALE GENOMIC DNA]</scope>
    <source>
        <strain evidence="2">DM20194951</strain>
    </source>
</reference>
<dbReference type="InterPro" id="IPR009377">
    <property type="entry name" value="EutA"/>
</dbReference>
<dbReference type="RefSeq" id="WP_313792826.1">
    <property type="nucleotide sequence ID" value="NZ_CP102453.1"/>
</dbReference>
<organism evidence="1 2">
    <name type="scientific">Fundicoccus culcitae</name>
    <dbReference type="NCBI Taxonomy" id="2969821"/>
    <lineage>
        <taxon>Bacteria</taxon>
        <taxon>Bacillati</taxon>
        <taxon>Bacillota</taxon>
        <taxon>Bacilli</taxon>
        <taxon>Lactobacillales</taxon>
        <taxon>Aerococcaceae</taxon>
        <taxon>Fundicoccus</taxon>
    </lineage>
</organism>